<feature type="compositionally biased region" description="Polar residues" evidence="1">
    <location>
        <begin position="337"/>
        <end position="348"/>
    </location>
</feature>
<evidence type="ECO:0000313" key="2">
    <source>
        <dbReference type="EMBL" id="CDR47757.1"/>
    </source>
</evidence>
<name>A0A061BEG0_RHOTO</name>
<feature type="compositionally biased region" description="Acidic residues" evidence="1">
    <location>
        <begin position="162"/>
        <end position="196"/>
    </location>
</feature>
<protein>
    <submittedName>
        <fullName evidence="2">RHTO0S15e01574g1_1</fullName>
    </submittedName>
</protein>
<proteinExistence type="predicted"/>
<feature type="region of interest" description="Disordered" evidence="1">
    <location>
        <begin position="137"/>
        <end position="218"/>
    </location>
</feature>
<feature type="region of interest" description="Disordered" evidence="1">
    <location>
        <begin position="333"/>
        <end position="361"/>
    </location>
</feature>
<dbReference type="OrthoDB" id="2524957at2759"/>
<reference evidence="2" key="1">
    <citation type="journal article" date="2014" name="Genome Announc.">
        <title>Draft genome sequence of Rhodosporidium toruloides CECT1137, an oleaginous yeast of biotechnological interest.</title>
        <authorList>
            <person name="Morin N."/>
            <person name="Calcas X."/>
            <person name="Devillers H."/>
            <person name="Durrens P."/>
            <person name="Sherman D.J."/>
            <person name="Nicaud J.-M."/>
            <person name="Neuveglise C."/>
        </authorList>
    </citation>
    <scope>NUCLEOTIDE SEQUENCE</scope>
    <source>
        <strain evidence="2">CECT1137</strain>
    </source>
</reference>
<evidence type="ECO:0000256" key="1">
    <source>
        <dbReference type="SAM" id="MobiDB-lite"/>
    </source>
</evidence>
<organism evidence="2">
    <name type="scientific">Rhodotorula toruloides</name>
    <name type="common">Yeast</name>
    <name type="synonym">Rhodosporidium toruloides</name>
    <dbReference type="NCBI Taxonomy" id="5286"/>
    <lineage>
        <taxon>Eukaryota</taxon>
        <taxon>Fungi</taxon>
        <taxon>Dikarya</taxon>
        <taxon>Basidiomycota</taxon>
        <taxon>Pucciniomycotina</taxon>
        <taxon>Microbotryomycetes</taxon>
        <taxon>Sporidiobolales</taxon>
        <taxon>Sporidiobolaceae</taxon>
        <taxon>Rhodotorula</taxon>
    </lineage>
</organism>
<gene>
    <name evidence="2" type="ORF">RHTO0S_15e01574g</name>
</gene>
<sequence length="469" mass="50757">MSKSAHVSTSTAPAFPRVGDTFSSLNEFKLACHRAALAAGIEVKIPAGSTTSAILRCRLCDECRADRIGLGAPCSFRLYASATAGTKGAVKVSTSYLSHSCPETVRRARDRAGESRAWTLGKIEELEEAIAEGKKLPSKTWWGRPGVPVKPNGGSKDRDSEGSEAEESDEEDDTDEDSCDEDGESEEDAEEDDDSETQGASFASKAARSGKAGKSRSVAYPSAAAVSKEVLKLVKTGPVAFPSHQTFSNARQLLVHLYAFAQVRGFTIHRKSDASDKQHLRLICAKGHHRYAQTKQGKCKVCIIADQDQKGDWRITSSELVHNHEIDEVAVDEQASPRLSSRKGSSIASKRLKREADKPPVQHAALVPASTPFIPTPLHVEDVTAFLYSIFPAVPAHELQLVVDFLAHVGISTLEDLAALLALETATIQHVVNAVQLPSLSPLEQASMRAAFHRCLETIRQQAKADLRM</sequence>
<dbReference type="EMBL" id="LK052950">
    <property type="protein sequence ID" value="CDR47757.1"/>
    <property type="molecule type" value="Genomic_DNA"/>
</dbReference>
<feature type="compositionally biased region" description="Low complexity" evidence="1">
    <location>
        <begin position="197"/>
        <end position="217"/>
    </location>
</feature>
<accession>A0A061BEG0</accession>
<dbReference type="AlphaFoldDB" id="A0A061BEG0"/>